<dbReference type="RefSeq" id="WP_179829287.1">
    <property type="nucleotide sequence ID" value="NZ_JACCFS010000001.1"/>
</dbReference>
<name>A0A7Z0ETV3_9ACTN</name>
<dbReference type="PANTHER" id="PTHR43798">
    <property type="entry name" value="MONOACYLGLYCEROL LIPASE"/>
    <property type="match status" value="1"/>
</dbReference>
<evidence type="ECO:0000259" key="1">
    <source>
        <dbReference type="Pfam" id="PF12697"/>
    </source>
</evidence>
<dbReference type="GO" id="GO:0046464">
    <property type="term" value="P:acylglycerol catabolic process"/>
    <property type="evidence" value="ECO:0007669"/>
    <property type="project" value="TreeGrafter"/>
</dbReference>
<dbReference type="Gene3D" id="3.40.50.1820">
    <property type="entry name" value="alpha/beta hydrolase"/>
    <property type="match status" value="1"/>
</dbReference>
<reference evidence="2 3" key="1">
    <citation type="submission" date="2020-07" db="EMBL/GenBank/DDBJ databases">
        <title>Sequencing the genomes of 1000 actinobacteria strains.</title>
        <authorList>
            <person name="Klenk H.-P."/>
        </authorList>
    </citation>
    <scope>NUCLEOTIDE SEQUENCE [LARGE SCALE GENOMIC DNA]</scope>
    <source>
        <strain evidence="2 3">DSM 44442</strain>
    </source>
</reference>
<proteinExistence type="predicted"/>
<keyword evidence="3" id="KW-1185">Reference proteome</keyword>
<dbReference type="AlphaFoldDB" id="A0A7Z0ETV3"/>
<sequence>MTTIYSSPGGERVLREHYLRALRAWPVPAEHLRVPTGQGETFVLACGPRQGPPVVLLHGSGANAGAWRGDISALARASRVYAVDLIGEPGLSAPSRPPLEGEDHARWLEEVLDGLGLTDTAVVGMSLGGWAALDLATRRPGRVRRLGLLCPGGLGRQTMGRIMAVLALRALGPWGQRRAVRAMTGLSATEAAPVLETLERTFRHFRPRTERLPAFSDQALGALTMPVLAFVGDRDLMFDSAESAARLRACVPHAQIRVLPGTGHAILGQGEAIAEFLAG</sequence>
<dbReference type="InterPro" id="IPR000073">
    <property type="entry name" value="AB_hydrolase_1"/>
</dbReference>
<dbReference type="GO" id="GO:0016020">
    <property type="term" value="C:membrane"/>
    <property type="evidence" value="ECO:0007669"/>
    <property type="project" value="TreeGrafter"/>
</dbReference>
<feature type="domain" description="AB hydrolase-1" evidence="1">
    <location>
        <begin position="54"/>
        <end position="275"/>
    </location>
</feature>
<gene>
    <name evidence="2" type="ORF">HNR10_005975</name>
</gene>
<dbReference type="Proteomes" id="UP000572051">
    <property type="component" value="Unassembled WGS sequence"/>
</dbReference>
<protein>
    <submittedName>
        <fullName evidence="2">Pimeloyl-ACP methyl ester carboxylesterase</fullName>
    </submittedName>
</protein>
<dbReference type="EMBL" id="JACCFS010000001">
    <property type="protein sequence ID" value="NYJ38094.1"/>
    <property type="molecule type" value="Genomic_DNA"/>
</dbReference>
<dbReference type="GO" id="GO:0047372">
    <property type="term" value="F:monoacylglycerol lipase activity"/>
    <property type="evidence" value="ECO:0007669"/>
    <property type="project" value="TreeGrafter"/>
</dbReference>
<dbReference type="InterPro" id="IPR050266">
    <property type="entry name" value="AB_hydrolase_sf"/>
</dbReference>
<dbReference type="PANTHER" id="PTHR43798:SF5">
    <property type="entry name" value="MONOACYLGLYCEROL LIPASE ABHD6"/>
    <property type="match status" value="1"/>
</dbReference>
<dbReference type="SUPFAM" id="SSF53474">
    <property type="entry name" value="alpha/beta-Hydrolases"/>
    <property type="match status" value="1"/>
</dbReference>
<organism evidence="2 3">
    <name type="scientific">Nocardiopsis aegyptia</name>
    <dbReference type="NCBI Taxonomy" id="220378"/>
    <lineage>
        <taxon>Bacteria</taxon>
        <taxon>Bacillati</taxon>
        <taxon>Actinomycetota</taxon>
        <taxon>Actinomycetes</taxon>
        <taxon>Streptosporangiales</taxon>
        <taxon>Nocardiopsidaceae</taxon>
        <taxon>Nocardiopsis</taxon>
    </lineage>
</organism>
<dbReference type="InterPro" id="IPR029058">
    <property type="entry name" value="AB_hydrolase_fold"/>
</dbReference>
<evidence type="ECO:0000313" key="3">
    <source>
        <dbReference type="Proteomes" id="UP000572051"/>
    </source>
</evidence>
<evidence type="ECO:0000313" key="2">
    <source>
        <dbReference type="EMBL" id="NYJ38094.1"/>
    </source>
</evidence>
<accession>A0A7Z0ETV3</accession>
<dbReference type="Pfam" id="PF12697">
    <property type="entry name" value="Abhydrolase_6"/>
    <property type="match status" value="1"/>
</dbReference>
<comment type="caution">
    <text evidence="2">The sequence shown here is derived from an EMBL/GenBank/DDBJ whole genome shotgun (WGS) entry which is preliminary data.</text>
</comment>